<keyword evidence="8" id="KW-1185">Reference proteome</keyword>
<dbReference type="Pfam" id="PF02902">
    <property type="entry name" value="Peptidase_C48"/>
    <property type="match status" value="1"/>
</dbReference>
<proteinExistence type="inferred from homology"/>
<feature type="domain" description="Ubiquitin-like protease family profile" evidence="6">
    <location>
        <begin position="380"/>
        <end position="567"/>
    </location>
</feature>
<dbReference type="STRING" id="112498.A0A2D3V735"/>
<evidence type="ECO:0000256" key="5">
    <source>
        <dbReference type="SAM" id="MobiDB-lite"/>
    </source>
</evidence>
<keyword evidence="2" id="KW-0645">Protease</keyword>
<feature type="region of interest" description="Disordered" evidence="5">
    <location>
        <begin position="138"/>
        <end position="157"/>
    </location>
</feature>
<evidence type="ECO:0000259" key="6">
    <source>
        <dbReference type="PROSITE" id="PS50600"/>
    </source>
</evidence>
<organism evidence="7 8">
    <name type="scientific">Ramularia collo-cygni</name>
    <dbReference type="NCBI Taxonomy" id="112498"/>
    <lineage>
        <taxon>Eukaryota</taxon>
        <taxon>Fungi</taxon>
        <taxon>Dikarya</taxon>
        <taxon>Ascomycota</taxon>
        <taxon>Pezizomycotina</taxon>
        <taxon>Dothideomycetes</taxon>
        <taxon>Dothideomycetidae</taxon>
        <taxon>Mycosphaerellales</taxon>
        <taxon>Mycosphaerellaceae</taxon>
        <taxon>Ramularia</taxon>
    </lineage>
</organism>
<feature type="compositionally biased region" description="Basic and acidic residues" evidence="5">
    <location>
        <begin position="138"/>
        <end position="148"/>
    </location>
</feature>
<keyword evidence="4" id="KW-0788">Thiol protease</keyword>
<evidence type="ECO:0000256" key="4">
    <source>
        <dbReference type="ARBA" id="ARBA00022807"/>
    </source>
</evidence>
<dbReference type="GeneID" id="35606000"/>
<dbReference type="RefSeq" id="XP_023631959.1">
    <property type="nucleotide sequence ID" value="XM_023776191.1"/>
</dbReference>
<dbReference type="Proteomes" id="UP000225277">
    <property type="component" value="Unassembled WGS sequence"/>
</dbReference>
<dbReference type="SUPFAM" id="SSF54001">
    <property type="entry name" value="Cysteine proteinases"/>
    <property type="match status" value="1"/>
</dbReference>
<dbReference type="OrthoDB" id="1939479at2759"/>
<evidence type="ECO:0000256" key="2">
    <source>
        <dbReference type="ARBA" id="ARBA00022670"/>
    </source>
</evidence>
<feature type="compositionally biased region" description="Pro residues" evidence="5">
    <location>
        <begin position="84"/>
        <end position="102"/>
    </location>
</feature>
<feature type="region of interest" description="Disordered" evidence="5">
    <location>
        <begin position="283"/>
        <end position="339"/>
    </location>
</feature>
<sequence length="604" mass="67488">MKRQRPSDLHEEPAPLPSPAAFSFSSYIPALLVSMWNALTSQTIDAVNTTPPTSSGNAPKRRAIAREDVDMMPGHFPTSSPAPEARPTPKLPVTPSPSPPRPGDATSQSQANASSHWRALIAWVTNQPQTKDAPAHEIAKEPEPECRPVNRSIAPPVSANDDYAQLLRSRAYDRNHMPIIERLERLRALEERGQQAPPELRQSYPTAILKRDSTPKKTSSPRADINNRRSFRQSQTGLRRSTNANRDSDVDGLIDRLKKVTHESAEDTKVRESWRLRERRLADEKGPTARVRERQEEERRVQEEERAQAEQKAQAELEAQQKEDARARKEQEALEAQQAAEDARKNLLIRPLDPKWSEIVRNAMNVTNAQKVFSQSPDGTDITRYVLGRILPQQNESQVSASVNGKGGPSNWLNDECVDNWVAMIVARRQEKEGYVKGPNSTPSIVSYLSAFWKTYNERGAKALSGWSRRKGISGKKLLGVEKIFFPVNTGNHWILLVIAPKSRTIEVFDSAGGSSSRFLKFARDWLAMELGGDYNPDEWQHSSAKSSIQQNWDDCGVFTCVNALASAKNKPPSAVVATNGMSDARNMMVAVLINGGFKEDWEL</sequence>
<reference evidence="7 8" key="1">
    <citation type="submission" date="2016-03" db="EMBL/GenBank/DDBJ databases">
        <authorList>
            <person name="Ploux O."/>
        </authorList>
    </citation>
    <scope>NUCLEOTIDE SEQUENCE [LARGE SCALE GENOMIC DNA]</scope>
    <source>
        <strain evidence="7 8">URUG2</strain>
    </source>
</reference>
<feature type="compositionally biased region" description="Polar residues" evidence="5">
    <location>
        <begin position="105"/>
        <end position="114"/>
    </location>
</feature>
<evidence type="ECO:0000313" key="7">
    <source>
        <dbReference type="EMBL" id="CZT25236.1"/>
    </source>
</evidence>
<feature type="compositionally biased region" description="Polar residues" evidence="5">
    <location>
        <begin position="232"/>
        <end position="245"/>
    </location>
</feature>
<dbReference type="GO" id="GO:0006508">
    <property type="term" value="P:proteolysis"/>
    <property type="evidence" value="ECO:0007669"/>
    <property type="project" value="UniProtKB-KW"/>
</dbReference>
<keyword evidence="3" id="KW-0378">Hydrolase</keyword>
<protein>
    <recommendedName>
        <fullName evidence="6">Ubiquitin-like protease family profile domain-containing protein</fullName>
    </recommendedName>
</protein>
<dbReference type="InterPro" id="IPR003653">
    <property type="entry name" value="Peptidase_C48_C"/>
</dbReference>
<evidence type="ECO:0000313" key="8">
    <source>
        <dbReference type="Proteomes" id="UP000225277"/>
    </source>
</evidence>
<feature type="compositionally biased region" description="Basic and acidic residues" evidence="5">
    <location>
        <begin position="283"/>
        <end position="332"/>
    </location>
</feature>
<feature type="compositionally biased region" description="Basic and acidic residues" evidence="5">
    <location>
        <begin position="1"/>
        <end position="13"/>
    </location>
</feature>
<dbReference type="EMBL" id="FJUY01000025">
    <property type="protein sequence ID" value="CZT25236.1"/>
    <property type="molecule type" value="Genomic_DNA"/>
</dbReference>
<feature type="region of interest" description="Disordered" evidence="5">
    <location>
        <begin position="68"/>
        <end position="114"/>
    </location>
</feature>
<accession>A0A2D3V735</accession>
<feature type="region of interest" description="Disordered" evidence="5">
    <location>
        <begin position="1"/>
        <end position="20"/>
    </location>
</feature>
<comment type="similarity">
    <text evidence="1">Belongs to the peptidase C48 family.</text>
</comment>
<gene>
    <name evidence="7" type="ORF">RCC_10965</name>
</gene>
<name>A0A2D3V735_9PEZI</name>
<dbReference type="InterPro" id="IPR038765">
    <property type="entry name" value="Papain-like_cys_pep_sf"/>
</dbReference>
<dbReference type="PANTHER" id="PTHR12606">
    <property type="entry name" value="SENTRIN/SUMO-SPECIFIC PROTEASE"/>
    <property type="match status" value="1"/>
</dbReference>
<dbReference type="PANTHER" id="PTHR12606:SF141">
    <property type="entry name" value="GH15225P-RELATED"/>
    <property type="match status" value="1"/>
</dbReference>
<dbReference type="AlphaFoldDB" id="A0A2D3V735"/>
<evidence type="ECO:0000256" key="3">
    <source>
        <dbReference type="ARBA" id="ARBA00022801"/>
    </source>
</evidence>
<dbReference type="PROSITE" id="PS50600">
    <property type="entry name" value="ULP_PROTEASE"/>
    <property type="match status" value="1"/>
</dbReference>
<evidence type="ECO:0000256" key="1">
    <source>
        <dbReference type="ARBA" id="ARBA00005234"/>
    </source>
</evidence>
<dbReference type="Gene3D" id="3.40.395.10">
    <property type="entry name" value="Adenoviral Proteinase, Chain A"/>
    <property type="match status" value="1"/>
</dbReference>
<dbReference type="GO" id="GO:0008234">
    <property type="term" value="F:cysteine-type peptidase activity"/>
    <property type="evidence" value="ECO:0007669"/>
    <property type="project" value="UniProtKB-KW"/>
</dbReference>
<dbReference type="GO" id="GO:0019783">
    <property type="term" value="F:ubiquitin-like protein peptidase activity"/>
    <property type="evidence" value="ECO:0007669"/>
    <property type="project" value="UniProtKB-ARBA"/>
</dbReference>
<feature type="region of interest" description="Disordered" evidence="5">
    <location>
        <begin position="192"/>
        <end position="250"/>
    </location>
</feature>